<dbReference type="GO" id="GO:0003729">
    <property type="term" value="F:mRNA binding"/>
    <property type="evidence" value="ECO:0007669"/>
    <property type="project" value="TreeGrafter"/>
</dbReference>
<keyword evidence="2" id="KW-0863">Zinc-finger</keyword>
<keyword evidence="3" id="KW-0862">Zinc</keyword>
<feature type="region of interest" description="Disordered" evidence="4">
    <location>
        <begin position="42"/>
        <end position="62"/>
    </location>
</feature>
<accession>A0A4Q9LHH0</accession>
<dbReference type="InterPro" id="IPR032378">
    <property type="entry name" value="ZC3H15/TMA46_C"/>
</dbReference>
<proteinExistence type="predicted"/>
<feature type="domain" description="ZC3H15/TMA46 family C-terminal" evidence="5">
    <location>
        <begin position="138"/>
        <end position="211"/>
    </location>
</feature>
<organism evidence="6 7">
    <name type="scientific">Hamiltosporidium magnivora</name>
    <dbReference type="NCBI Taxonomy" id="148818"/>
    <lineage>
        <taxon>Eukaryota</taxon>
        <taxon>Fungi</taxon>
        <taxon>Fungi incertae sedis</taxon>
        <taxon>Microsporidia</taxon>
        <taxon>Dubosqiidae</taxon>
        <taxon>Hamiltosporidium</taxon>
    </lineage>
</organism>
<sequence length="236" mass="27989">MPPKLPPKSVKEQKKELEEKMFGQKNKKKNLQLKKQMEKLKTLETVSKKKDDKKDERKETVQKVPVGVDPKTEFPKTNCKFNHDISLEPKNEDQQVKLVCRFMLDAMNSGQYNSQWICPDKTCSDVHKLIDVDKENAEITLEEFLELSRQEIQENEKLIEETFMEWKKKKIEEQVEFEKKAREIKMKGTELFQFKPEVFKDDESALECDYRERCYSDEEDIIDKIAEMGIKNSKNV</sequence>
<feature type="compositionally biased region" description="Basic and acidic residues" evidence="4">
    <location>
        <begin position="42"/>
        <end position="61"/>
    </location>
</feature>
<evidence type="ECO:0000256" key="1">
    <source>
        <dbReference type="ARBA" id="ARBA00022723"/>
    </source>
</evidence>
<dbReference type="PANTHER" id="PTHR12681:SF0">
    <property type="entry name" value="ZINC FINGER CCCH DOMAIN-CONTAINING PROTEIN 15"/>
    <property type="match status" value="1"/>
</dbReference>
<name>A0A4Q9LHH0_9MICR</name>
<keyword evidence="7" id="KW-1185">Reference proteome</keyword>
<evidence type="ECO:0000256" key="4">
    <source>
        <dbReference type="SAM" id="MobiDB-lite"/>
    </source>
</evidence>
<evidence type="ECO:0000256" key="3">
    <source>
        <dbReference type="ARBA" id="ARBA00022833"/>
    </source>
</evidence>
<dbReference type="PANTHER" id="PTHR12681">
    <property type="entry name" value="ZINC FINGER-CONTAINING PROTEIN P48ZNF"/>
    <property type="match status" value="1"/>
</dbReference>
<dbReference type="VEuPathDB" id="MicrosporidiaDB:CWI36_0256p0050"/>
<dbReference type="AlphaFoldDB" id="A0A4Q9LHH0"/>
<evidence type="ECO:0000259" key="5">
    <source>
        <dbReference type="Pfam" id="PF16543"/>
    </source>
</evidence>
<feature type="region of interest" description="Disordered" evidence="4">
    <location>
        <begin position="1"/>
        <end position="29"/>
    </location>
</feature>
<evidence type="ECO:0000256" key="2">
    <source>
        <dbReference type="ARBA" id="ARBA00022771"/>
    </source>
</evidence>
<dbReference type="GO" id="GO:0008270">
    <property type="term" value="F:zinc ion binding"/>
    <property type="evidence" value="ECO:0007669"/>
    <property type="project" value="UniProtKB-KW"/>
</dbReference>
<dbReference type="Proteomes" id="UP000291404">
    <property type="component" value="Unassembled WGS sequence"/>
</dbReference>
<dbReference type="Gene3D" id="6.20.400.10">
    <property type="match status" value="1"/>
</dbReference>
<protein>
    <recommendedName>
        <fullName evidence="5">ZC3H15/TMA46 family C-terminal domain-containing protein</fullName>
    </recommendedName>
</protein>
<comment type="caution">
    <text evidence="6">The sequence shown here is derived from an EMBL/GenBank/DDBJ whole genome shotgun (WGS) entry which is preliminary data.</text>
</comment>
<dbReference type="EMBL" id="PITI01000256">
    <property type="protein sequence ID" value="TBU07578.1"/>
    <property type="molecule type" value="Genomic_DNA"/>
</dbReference>
<reference evidence="6 7" key="1">
    <citation type="submission" date="2017-12" db="EMBL/GenBank/DDBJ databases">
        <authorList>
            <person name="Pombert J.-F."/>
            <person name="Haag K.L."/>
            <person name="Ebert D."/>
        </authorList>
    </citation>
    <scope>NUCLEOTIDE SEQUENCE [LARGE SCALE GENOMIC DNA]</scope>
    <source>
        <strain evidence="6">BE-OM-2</strain>
    </source>
</reference>
<feature type="compositionally biased region" description="Basic and acidic residues" evidence="4">
    <location>
        <begin position="9"/>
        <end position="22"/>
    </location>
</feature>
<keyword evidence="1" id="KW-0479">Metal-binding</keyword>
<dbReference type="STRING" id="148818.A0A4Q9LHH0"/>
<evidence type="ECO:0000313" key="7">
    <source>
        <dbReference type="Proteomes" id="UP000291404"/>
    </source>
</evidence>
<gene>
    <name evidence="6" type="ORF">CWI36_0256p0050</name>
</gene>
<evidence type="ECO:0000313" key="6">
    <source>
        <dbReference type="EMBL" id="TBU07578.1"/>
    </source>
</evidence>
<dbReference type="GO" id="GO:0002181">
    <property type="term" value="P:cytoplasmic translation"/>
    <property type="evidence" value="ECO:0007669"/>
    <property type="project" value="TreeGrafter"/>
</dbReference>
<dbReference type="Pfam" id="PF16543">
    <property type="entry name" value="DFRP_C"/>
    <property type="match status" value="1"/>
</dbReference>
<dbReference type="VEuPathDB" id="MicrosporidiaDB:CWI39_2954p0010"/>
<dbReference type="GO" id="GO:0005829">
    <property type="term" value="C:cytosol"/>
    <property type="evidence" value="ECO:0007669"/>
    <property type="project" value="TreeGrafter"/>
</dbReference>